<gene>
    <name evidence="1" type="ORF">DPMN_065517</name>
</gene>
<reference evidence="1" key="2">
    <citation type="submission" date="2020-11" db="EMBL/GenBank/DDBJ databases">
        <authorList>
            <person name="McCartney M.A."/>
            <person name="Auch B."/>
            <person name="Kono T."/>
            <person name="Mallez S."/>
            <person name="Becker A."/>
            <person name="Gohl D.M."/>
            <person name="Silverstein K.A.T."/>
            <person name="Koren S."/>
            <person name="Bechman K.B."/>
            <person name="Herman A."/>
            <person name="Abrahante J.E."/>
            <person name="Garbe J."/>
        </authorList>
    </citation>
    <scope>NUCLEOTIDE SEQUENCE</scope>
    <source>
        <strain evidence="1">Duluth1</strain>
        <tissue evidence="1">Whole animal</tissue>
    </source>
</reference>
<name>A0A9D3YWM6_DREPO</name>
<organism evidence="1 2">
    <name type="scientific">Dreissena polymorpha</name>
    <name type="common">Zebra mussel</name>
    <name type="synonym">Mytilus polymorpha</name>
    <dbReference type="NCBI Taxonomy" id="45954"/>
    <lineage>
        <taxon>Eukaryota</taxon>
        <taxon>Metazoa</taxon>
        <taxon>Spiralia</taxon>
        <taxon>Lophotrochozoa</taxon>
        <taxon>Mollusca</taxon>
        <taxon>Bivalvia</taxon>
        <taxon>Autobranchia</taxon>
        <taxon>Heteroconchia</taxon>
        <taxon>Euheterodonta</taxon>
        <taxon>Imparidentia</taxon>
        <taxon>Neoheterodontei</taxon>
        <taxon>Myida</taxon>
        <taxon>Dreissenoidea</taxon>
        <taxon>Dreissenidae</taxon>
        <taxon>Dreissena</taxon>
    </lineage>
</organism>
<dbReference type="EMBL" id="JAIWYP010000014">
    <property type="protein sequence ID" value="KAH3706137.1"/>
    <property type="molecule type" value="Genomic_DNA"/>
</dbReference>
<evidence type="ECO:0000313" key="1">
    <source>
        <dbReference type="EMBL" id="KAH3706137.1"/>
    </source>
</evidence>
<keyword evidence="2" id="KW-1185">Reference proteome</keyword>
<accession>A0A9D3YWM6</accession>
<comment type="caution">
    <text evidence="1">The sequence shown here is derived from an EMBL/GenBank/DDBJ whole genome shotgun (WGS) entry which is preliminary data.</text>
</comment>
<evidence type="ECO:0000313" key="2">
    <source>
        <dbReference type="Proteomes" id="UP000828390"/>
    </source>
</evidence>
<dbReference type="Proteomes" id="UP000828390">
    <property type="component" value="Unassembled WGS sequence"/>
</dbReference>
<dbReference type="AlphaFoldDB" id="A0A9D3YWM6"/>
<protein>
    <submittedName>
        <fullName evidence="1">Uncharacterized protein</fullName>
    </submittedName>
</protein>
<reference evidence="1" key="1">
    <citation type="journal article" date="2019" name="bioRxiv">
        <title>The Genome of the Zebra Mussel, Dreissena polymorpha: A Resource for Invasive Species Research.</title>
        <authorList>
            <person name="McCartney M.A."/>
            <person name="Auch B."/>
            <person name="Kono T."/>
            <person name="Mallez S."/>
            <person name="Zhang Y."/>
            <person name="Obille A."/>
            <person name="Becker A."/>
            <person name="Abrahante J.E."/>
            <person name="Garbe J."/>
            <person name="Badalamenti J.P."/>
            <person name="Herman A."/>
            <person name="Mangelson H."/>
            <person name="Liachko I."/>
            <person name="Sullivan S."/>
            <person name="Sone E.D."/>
            <person name="Koren S."/>
            <person name="Silverstein K.A.T."/>
            <person name="Beckman K.B."/>
            <person name="Gohl D.M."/>
        </authorList>
    </citation>
    <scope>NUCLEOTIDE SEQUENCE</scope>
    <source>
        <strain evidence="1">Duluth1</strain>
        <tissue evidence="1">Whole animal</tissue>
    </source>
</reference>
<proteinExistence type="predicted"/>
<sequence length="81" mass="9411">MRLILRLEEEIFLKPMFESGESERLANTYREAAKNEQRGSILTEKPPICVYAVDYQKLDPLIEDLLPAYIFRQSAVIAVCY</sequence>